<dbReference type="EMBL" id="JBEUSY010000318">
    <property type="protein sequence ID" value="KAL1238389.1"/>
    <property type="molecule type" value="Genomic_DNA"/>
</dbReference>
<evidence type="ECO:0000313" key="2">
    <source>
        <dbReference type="Proteomes" id="UP001558632"/>
    </source>
</evidence>
<dbReference type="Proteomes" id="UP001558632">
    <property type="component" value="Unassembled WGS sequence"/>
</dbReference>
<keyword evidence="2" id="KW-1185">Reference proteome</keyword>
<comment type="caution">
    <text evidence="1">The sequence shown here is derived from an EMBL/GenBank/DDBJ whole genome shotgun (WGS) entry which is preliminary data.</text>
</comment>
<keyword evidence="1" id="KW-0378">Hydrolase</keyword>
<accession>A0ABR3KHE4</accession>
<evidence type="ECO:0000313" key="1">
    <source>
        <dbReference type="EMBL" id="KAL1238389.1"/>
    </source>
</evidence>
<keyword evidence="1" id="KW-0540">Nuclease</keyword>
<proteinExistence type="predicted"/>
<gene>
    <name evidence="1" type="ORF">TSPI_00565</name>
</gene>
<reference evidence="1 2" key="1">
    <citation type="submission" date="2024-07" db="EMBL/GenBank/DDBJ databases">
        <title>Enhanced genomic and transcriptomic resources for Trichinella pseudospiralis and T. spiralis underpin the discovery of pronounced molecular differences between stages and species.</title>
        <authorList>
            <person name="Pasi K.K."/>
            <person name="La Rosa G."/>
            <person name="Gomez-Morales M.A."/>
            <person name="Tosini F."/>
            <person name="Sumanam S."/>
            <person name="Young N.D."/>
            <person name="Chang B.C."/>
            <person name="Robin G.B."/>
        </authorList>
    </citation>
    <scope>NUCLEOTIDE SEQUENCE [LARGE SCALE GENOMIC DNA]</scope>
    <source>
        <strain evidence="1">ISS534</strain>
    </source>
</reference>
<sequence length="81" mass="9340">MRWWPESSMECLDSSAIVMAFCRLGCESVRGKMKLGGKEYHSPADVIVESFMPYLLNREFRPKRHLVSTVPFLPSSCHYGR</sequence>
<keyword evidence="1" id="KW-0269">Exonuclease</keyword>
<organism evidence="1 2">
    <name type="scientific">Trichinella spiralis</name>
    <name type="common">Trichina worm</name>
    <dbReference type="NCBI Taxonomy" id="6334"/>
    <lineage>
        <taxon>Eukaryota</taxon>
        <taxon>Metazoa</taxon>
        <taxon>Ecdysozoa</taxon>
        <taxon>Nematoda</taxon>
        <taxon>Enoplea</taxon>
        <taxon>Dorylaimia</taxon>
        <taxon>Trichinellida</taxon>
        <taxon>Trichinellidae</taxon>
        <taxon>Trichinella</taxon>
    </lineage>
</organism>
<dbReference type="GO" id="GO:0004527">
    <property type="term" value="F:exonuclease activity"/>
    <property type="evidence" value="ECO:0007669"/>
    <property type="project" value="UniProtKB-KW"/>
</dbReference>
<protein>
    <submittedName>
        <fullName evidence="1">3'-5' ssDNA/RNA exonuclease TatD</fullName>
    </submittedName>
</protein>
<name>A0ABR3KHE4_TRISP</name>